<accession>A0A067TT32</accession>
<feature type="transmembrane region" description="Helical" evidence="9">
    <location>
        <begin position="279"/>
        <end position="300"/>
    </location>
</feature>
<dbReference type="Gene3D" id="1.20.1560.10">
    <property type="entry name" value="ABC transporter type 1, transmembrane domain"/>
    <property type="match status" value="2"/>
</dbReference>
<evidence type="ECO:0000256" key="1">
    <source>
        <dbReference type="ARBA" id="ARBA00004141"/>
    </source>
</evidence>
<evidence type="ECO:0000256" key="10">
    <source>
        <dbReference type="SAM" id="SignalP"/>
    </source>
</evidence>
<keyword evidence="5" id="KW-0547">Nucleotide-binding</keyword>
<dbReference type="SUPFAM" id="SSF52540">
    <property type="entry name" value="P-loop containing nucleoside triphosphate hydrolases"/>
    <property type="match status" value="2"/>
</dbReference>
<feature type="domain" description="ABC transmembrane type-1" evidence="12">
    <location>
        <begin position="935"/>
        <end position="1219"/>
    </location>
</feature>
<feature type="transmembrane region" description="Helical" evidence="9">
    <location>
        <begin position="439"/>
        <end position="459"/>
    </location>
</feature>
<dbReference type="GO" id="GO:0016020">
    <property type="term" value="C:membrane"/>
    <property type="evidence" value="ECO:0007669"/>
    <property type="project" value="UniProtKB-SubCell"/>
</dbReference>
<dbReference type="PANTHER" id="PTHR24223">
    <property type="entry name" value="ATP-BINDING CASSETTE SUB-FAMILY C"/>
    <property type="match status" value="1"/>
</dbReference>
<feature type="transmembrane region" description="Helical" evidence="9">
    <location>
        <begin position="525"/>
        <end position="543"/>
    </location>
</feature>
<dbReference type="GO" id="GO:0140359">
    <property type="term" value="F:ABC-type transporter activity"/>
    <property type="evidence" value="ECO:0007669"/>
    <property type="project" value="InterPro"/>
</dbReference>
<dbReference type="CDD" id="cd03250">
    <property type="entry name" value="ABCC_MRP_domain1"/>
    <property type="match status" value="1"/>
</dbReference>
<evidence type="ECO:0000256" key="4">
    <source>
        <dbReference type="ARBA" id="ARBA00022737"/>
    </source>
</evidence>
<dbReference type="Proteomes" id="UP000027222">
    <property type="component" value="Unassembled WGS sequence"/>
</dbReference>
<dbReference type="InterPro" id="IPR003439">
    <property type="entry name" value="ABC_transporter-like_ATP-bd"/>
</dbReference>
<feature type="signal peptide" evidence="10">
    <location>
        <begin position="1"/>
        <end position="18"/>
    </location>
</feature>
<dbReference type="SUPFAM" id="SSF90123">
    <property type="entry name" value="ABC transporter transmembrane region"/>
    <property type="match status" value="2"/>
</dbReference>
<evidence type="ECO:0000256" key="2">
    <source>
        <dbReference type="ARBA" id="ARBA00022448"/>
    </source>
</evidence>
<feature type="transmembrane region" description="Helical" evidence="9">
    <location>
        <begin position="971"/>
        <end position="994"/>
    </location>
</feature>
<keyword evidence="10" id="KW-0732">Signal</keyword>
<keyword evidence="4" id="KW-0677">Repeat</keyword>
<evidence type="ECO:0000256" key="7">
    <source>
        <dbReference type="ARBA" id="ARBA00022989"/>
    </source>
</evidence>
<proteinExistence type="predicted"/>
<evidence type="ECO:0000256" key="9">
    <source>
        <dbReference type="SAM" id="Phobius"/>
    </source>
</evidence>
<feature type="domain" description="ABC transporter" evidence="11">
    <location>
        <begin position="1248"/>
        <end position="1485"/>
    </location>
</feature>
<comment type="subcellular location">
    <subcellularLocation>
        <location evidence="1">Membrane</location>
        <topology evidence="1">Multi-pass membrane protein</topology>
    </subcellularLocation>
</comment>
<evidence type="ECO:0000313" key="13">
    <source>
        <dbReference type="EMBL" id="KDR83064.1"/>
    </source>
</evidence>
<evidence type="ECO:0000256" key="8">
    <source>
        <dbReference type="ARBA" id="ARBA00023136"/>
    </source>
</evidence>
<keyword evidence="8 9" id="KW-0472">Membrane</keyword>
<dbReference type="STRING" id="685588.A0A067TT32"/>
<dbReference type="Gene3D" id="3.40.50.300">
    <property type="entry name" value="P-loop containing nucleotide triphosphate hydrolases"/>
    <property type="match status" value="2"/>
</dbReference>
<gene>
    <name evidence="13" type="ORF">GALMADRAFT_238869</name>
</gene>
<evidence type="ECO:0000256" key="5">
    <source>
        <dbReference type="ARBA" id="ARBA00022741"/>
    </source>
</evidence>
<feature type="transmembrane region" description="Helical" evidence="9">
    <location>
        <begin position="320"/>
        <end position="341"/>
    </location>
</feature>
<keyword evidence="7 9" id="KW-1133">Transmembrane helix</keyword>
<feature type="transmembrane region" description="Helical" evidence="9">
    <location>
        <begin position="928"/>
        <end position="951"/>
    </location>
</feature>
<keyword evidence="2" id="KW-0813">Transport</keyword>
<evidence type="ECO:0008006" key="15">
    <source>
        <dbReference type="Google" id="ProtNLM"/>
    </source>
</evidence>
<keyword evidence="6" id="KW-0067">ATP-binding</keyword>
<dbReference type="InterPro" id="IPR050173">
    <property type="entry name" value="ABC_transporter_C-like"/>
</dbReference>
<feature type="domain" description="ABC transporter" evidence="11">
    <location>
        <begin position="637"/>
        <end position="877"/>
    </location>
</feature>
<dbReference type="EMBL" id="KL142369">
    <property type="protein sequence ID" value="KDR83064.1"/>
    <property type="molecule type" value="Genomic_DNA"/>
</dbReference>
<name>A0A067TT32_GALM3</name>
<evidence type="ECO:0000256" key="3">
    <source>
        <dbReference type="ARBA" id="ARBA00022692"/>
    </source>
</evidence>
<feature type="chain" id="PRO_5001647124" description="P-loop containing nucleoside triphosphate hydrolase protein" evidence="10">
    <location>
        <begin position="19"/>
        <end position="1501"/>
    </location>
</feature>
<dbReference type="CDD" id="cd18596">
    <property type="entry name" value="ABC_6TM_VMR1_D1_like"/>
    <property type="match status" value="1"/>
</dbReference>
<evidence type="ECO:0000259" key="11">
    <source>
        <dbReference type="PROSITE" id="PS50893"/>
    </source>
</evidence>
<feature type="transmembrane region" description="Helical" evidence="9">
    <location>
        <begin position="58"/>
        <end position="80"/>
    </location>
</feature>
<dbReference type="InterPro" id="IPR027417">
    <property type="entry name" value="P-loop_NTPase"/>
</dbReference>
<keyword evidence="14" id="KW-1185">Reference proteome</keyword>
<organism evidence="13 14">
    <name type="scientific">Galerina marginata (strain CBS 339.88)</name>
    <dbReference type="NCBI Taxonomy" id="685588"/>
    <lineage>
        <taxon>Eukaryota</taxon>
        <taxon>Fungi</taxon>
        <taxon>Dikarya</taxon>
        <taxon>Basidiomycota</taxon>
        <taxon>Agaricomycotina</taxon>
        <taxon>Agaricomycetes</taxon>
        <taxon>Agaricomycetidae</taxon>
        <taxon>Agaricales</taxon>
        <taxon>Agaricineae</taxon>
        <taxon>Strophariaceae</taxon>
        <taxon>Galerina</taxon>
    </lineage>
</organism>
<dbReference type="GO" id="GO:0005524">
    <property type="term" value="F:ATP binding"/>
    <property type="evidence" value="ECO:0007669"/>
    <property type="project" value="UniProtKB-KW"/>
</dbReference>
<evidence type="ECO:0000313" key="14">
    <source>
        <dbReference type="Proteomes" id="UP000027222"/>
    </source>
</evidence>
<dbReference type="HOGENOM" id="CLU_000604_27_6_1"/>
<dbReference type="PROSITE" id="PS00211">
    <property type="entry name" value="ABC_TRANSPORTER_1"/>
    <property type="match status" value="1"/>
</dbReference>
<dbReference type="InterPro" id="IPR011527">
    <property type="entry name" value="ABC1_TM_dom"/>
</dbReference>
<sequence length="1501" mass="166239">MLPAGIACLLISCHLLFAVFFRRSENLKNNNGPSISNDAPRSRLQARLNNNAEHSSGYAIMGFMITRVFGTVTLLCLSAITSKNDCKITLGGWTHTVYCPESSMTIVYLYTSILSAISVSSVKWGHLITVHNTLVLLSAWAVYVYRDLWPLATYTQVPADLAEGNILWAKIAVLTASAVVIPLFVPRVYEPVDPKNPMPTPNPEQTASWISRFTYTYIDSIVFLGYKVPHLRHDQLPPLADDDSAKYQTSKAFPHLDPFSGPKRRHIFFGLMYHFREDYVIMAISIILAGLSSFVAPAGIKQTLNYLETRGENATVRPWFWVAFLLFGPLLQSIFEHWMLFTATRVRVRLGALLTQLVFEHSLRTRVTAEISSKQVPDKSNAGTVQAKPATNNQLGLITNLITTDFANILGGLDFLNFFLQIPLQVTLSMIFLYQVLGWSAVVGLATILIFIPVPGILARKLQAAQKVKMKRTDARVQTISEAVSILRMIKLFGWENKMKRRLDEKREDELQHLWKIMILKLTNGSLNALIPMTTTLVTYITYTAVMGEELNGVFSPLRKNLLTSPVASKIFSSMAVFSILRTQIHRVSWRLPLIIQGKVSLDRFTAFLHDTELLDSFMESKVLVQTLQNETQSSEVGFRDATFAWSIEDDGSATPSSRRFRLNIEGELLFRRNCINLIVGPTGSGKTSILMALLGEMHFLPTTPESWFNLPRENGVAYAAQDSWVQSATIRENILFGSSYDEVRYQKVISQCALRPDLELFDAGDLTEVGERGLTLSGGQKARVTLARAIYSSAQIILLDDVLAALDVHTSAWIMDQCFRGDLVKGRTILFVTHNLALLAPVAEFVVSIGVDGRIKSQATEIATALARDPILASEAAKDKEDVKDAVLPRRSGADGKLVVSEEIVQGHVTWKSMRLLLSALGGNRPVLFFAMWLLVVTMSQWVATLQLWFLGVWGSQYELHPPSEVRLYFYLSIFVSIAVGNILLSFFTTFYYNRGVLRSARSIHTQLIDSVFRATLRWLDETPTARIIARCTQDISAIDGAVPQSLKEFVDEFIAMLTKLGAVVLFTPAFLLPGAGVAVLGMSLGNLYLKSQLSVKREMSNARSPLLAHFSAAIQGLISIRAYGAQEAFRDESLKRIDFYSRAARTSWNLNRWIGLRIDALGASFTAALATYLIYGTSVSAANTGFSLNNSLAFCTYLFFLIRTINELEVQSNSLERIQGYIDIEHEPKPTAAGYPPAAWPASGDLWVENLSARYSQSGPQILHNISFNLATGEHIGVVGRTGSGKSSLTLALLRCILTEGRVFYDGIATNTINLDALRSSITIIPQTPELLSGTLRQNLDPFEQNDDATLNDALRSAGLFSLQDEGGDARFTLDTKIAGGGSNLSVGERQILALARAMIRGSKLLILDEATSAIDYKTDVIIQNTLRNQLGADVTVITVAHRLQTIMDADKIMVLDNGRIVEFDTPRNLLKDDRGFLRALVDGSAERTALRALAGAED</sequence>
<dbReference type="InterPro" id="IPR036640">
    <property type="entry name" value="ABC1_TM_sf"/>
</dbReference>
<dbReference type="Pfam" id="PF00005">
    <property type="entry name" value="ABC_tran"/>
    <property type="match status" value="2"/>
</dbReference>
<feature type="transmembrane region" description="Helical" evidence="9">
    <location>
        <begin position="124"/>
        <end position="145"/>
    </location>
</feature>
<dbReference type="GO" id="GO:0016887">
    <property type="term" value="F:ATP hydrolysis activity"/>
    <property type="evidence" value="ECO:0007669"/>
    <property type="project" value="InterPro"/>
</dbReference>
<dbReference type="FunFam" id="1.20.1560.10:FF:000013">
    <property type="entry name" value="ABC transporter C family member 2"/>
    <property type="match status" value="1"/>
</dbReference>
<feature type="transmembrane region" description="Helical" evidence="9">
    <location>
        <begin position="165"/>
        <end position="185"/>
    </location>
</feature>
<dbReference type="OrthoDB" id="6500128at2759"/>
<evidence type="ECO:0000259" key="12">
    <source>
        <dbReference type="PROSITE" id="PS50929"/>
    </source>
</evidence>
<dbReference type="InterPro" id="IPR017871">
    <property type="entry name" value="ABC_transporter-like_CS"/>
</dbReference>
<dbReference type="CDD" id="cd03244">
    <property type="entry name" value="ABCC_MRP_domain2"/>
    <property type="match status" value="1"/>
</dbReference>
<feature type="domain" description="ABC transmembrane type-1" evidence="12">
    <location>
        <begin position="280"/>
        <end position="597"/>
    </location>
</feature>
<keyword evidence="3 9" id="KW-0812">Transmembrane</keyword>
<dbReference type="CDD" id="cd18604">
    <property type="entry name" value="ABC_6TM_VMR1_D2_like"/>
    <property type="match status" value="1"/>
</dbReference>
<dbReference type="PROSITE" id="PS50929">
    <property type="entry name" value="ABC_TM1F"/>
    <property type="match status" value="2"/>
</dbReference>
<dbReference type="PROSITE" id="PS50893">
    <property type="entry name" value="ABC_TRANSPORTER_2"/>
    <property type="match status" value="2"/>
</dbReference>
<dbReference type="InterPro" id="IPR003593">
    <property type="entry name" value="AAA+_ATPase"/>
</dbReference>
<feature type="transmembrane region" description="Helical" evidence="9">
    <location>
        <begin position="1065"/>
        <end position="1088"/>
    </location>
</feature>
<feature type="transmembrane region" description="Helical" evidence="9">
    <location>
        <begin position="563"/>
        <end position="581"/>
    </location>
</feature>
<dbReference type="SMART" id="SM00382">
    <property type="entry name" value="AAA"/>
    <property type="match status" value="2"/>
</dbReference>
<reference evidence="14" key="1">
    <citation type="journal article" date="2014" name="Proc. Natl. Acad. Sci. U.S.A.">
        <title>Extensive sampling of basidiomycete genomes demonstrates inadequacy of the white-rot/brown-rot paradigm for wood decay fungi.</title>
        <authorList>
            <person name="Riley R."/>
            <person name="Salamov A.A."/>
            <person name="Brown D.W."/>
            <person name="Nagy L.G."/>
            <person name="Floudas D."/>
            <person name="Held B.W."/>
            <person name="Levasseur A."/>
            <person name="Lombard V."/>
            <person name="Morin E."/>
            <person name="Otillar R."/>
            <person name="Lindquist E.A."/>
            <person name="Sun H."/>
            <person name="LaButti K.M."/>
            <person name="Schmutz J."/>
            <person name="Jabbour D."/>
            <person name="Luo H."/>
            <person name="Baker S.E."/>
            <person name="Pisabarro A.G."/>
            <person name="Walton J.D."/>
            <person name="Blanchette R.A."/>
            <person name="Henrissat B."/>
            <person name="Martin F."/>
            <person name="Cullen D."/>
            <person name="Hibbett D.S."/>
            <person name="Grigoriev I.V."/>
        </authorList>
    </citation>
    <scope>NUCLEOTIDE SEQUENCE [LARGE SCALE GENOMIC DNA]</scope>
    <source>
        <strain evidence="14">CBS 339.88</strain>
    </source>
</reference>
<dbReference type="Pfam" id="PF00664">
    <property type="entry name" value="ABC_membrane"/>
    <property type="match status" value="2"/>
</dbReference>
<protein>
    <recommendedName>
        <fullName evidence="15">P-loop containing nucleoside triphosphate hydrolase protein</fullName>
    </recommendedName>
</protein>
<dbReference type="PANTHER" id="PTHR24223:SF356">
    <property type="entry name" value="ATP-BINDING CASSETTE TRANSPORTER ABC4"/>
    <property type="match status" value="1"/>
</dbReference>
<evidence type="ECO:0000256" key="6">
    <source>
        <dbReference type="ARBA" id="ARBA00022840"/>
    </source>
</evidence>
<dbReference type="FunFam" id="3.40.50.300:FF:000838">
    <property type="entry name" value="ABC multidrug transporter (Eurofung)"/>
    <property type="match status" value="1"/>
</dbReference>